<dbReference type="AlphaFoldDB" id="M1DEI7"/>
<evidence type="ECO:0008006" key="4">
    <source>
        <dbReference type="Google" id="ProtNLM"/>
    </source>
</evidence>
<feature type="region of interest" description="Disordered" evidence="1">
    <location>
        <begin position="150"/>
        <end position="175"/>
    </location>
</feature>
<sequence length="217" mass="23737">MVETNQEVQKDFMLTALTAQMNELAKKMSKIEIQCKKKDKYIPPHEQRSLKDNEVKRLEGMLSIILHKTWPDPKLQEAASQLKARKKGITINDDAATSKSNVAKLSSASKKGKGKDKIVELSNASSDSMGSYTNDPEIYDMEIPAMLERPQTTTGYGDRAEQTKDSGAEAETDEEMFERAATNDIAETEEIMIDAIVQASLAKAPAVGFSGTGSSGS</sequence>
<feature type="compositionally biased region" description="Basic and acidic residues" evidence="1">
    <location>
        <begin position="158"/>
        <end position="167"/>
    </location>
</feature>
<dbReference type="InParanoid" id="M1DEI7"/>
<proteinExistence type="predicted"/>
<evidence type="ECO:0000313" key="2">
    <source>
        <dbReference type="EnsemblPlants" id="PGSC0003DMT400087772"/>
    </source>
</evidence>
<protein>
    <recommendedName>
        <fullName evidence="4">Integrase core domain containing protein</fullName>
    </recommendedName>
</protein>
<dbReference type="Proteomes" id="UP000011115">
    <property type="component" value="Unassembled WGS sequence"/>
</dbReference>
<reference evidence="3" key="1">
    <citation type="journal article" date="2011" name="Nature">
        <title>Genome sequence and analysis of the tuber crop potato.</title>
        <authorList>
            <consortium name="The Potato Genome Sequencing Consortium"/>
        </authorList>
    </citation>
    <scope>NUCLEOTIDE SEQUENCE [LARGE SCALE GENOMIC DNA]</scope>
    <source>
        <strain evidence="3">cv. DM1-3 516 R44</strain>
    </source>
</reference>
<evidence type="ECO:0000256" key="1">
    <source>
        <dbReference type="SAM" id="MobiDB-lite"/>
    </source>
</evidence>
<dbReference type="Gramene" id="PGSC0003DMT400087772">
    <property type="protein sequence ID" value="PGSC0003DMT400087772"/>
    <property type="gene ID" value="PGSC0003DMG400037343"/>
</dbReference>
<keyword evidence="3" id="KW-1185">Reference proteome</keyword>
<dbReference type="PaxDb" id="4113-PGSC0003DMT400087772"/>
<evidence type="ECO:0000313" key="3">
    <source>
        <dbReference type="Proteomes" id="UP000011115"/>
    </source>
</evidence>
<accession>M1DEI7</accession>
<dbReference type="EnsemblPlants" id="PGSC0003DMT400087772">
    <property type="protein sequence ID" value="PGSC0003DMT400087772"/>
    <property type="gene ID" value="PGSC0003DMG400037343"/>
</dbReference>
<dbReference type="HOGENOM" id="CLU_1274177_0_0_1"/>
<name>M1DEI7_SOLTU</name>
<reference evidence="2" key="2">
    <citation type="submission" date="2015-06" db="UniProtKB">
        <authorList>
            <consortium name="EnsemblPlants"/>
        </authorList>
    </citation>
    <scope>IDENTIFICATION</scope>
    <source>
        <strain evidence="2">DM1-3 516 R44</strain>
    </source>
</reference>
<organism evidence="2 3">
    <name type="scientific">Solanum tuberosum</name>
    <name type="common">Potato</name>
    <dbReference type="NCBI Taxonomy" id="4113"/>
    <lineage>
        <taxon>Eukaryota</taxon>
        <taxon>Viridiplantae</taxon>
        <taxon>Streptophyta</taxon>
        <taxon>Embryophyta</taxon>
        <taxon>Tracheophyta</taxon>
        <taxon>Spermatophyta</taxon>
        <taxon>Magnoliopsida</taxon>
        <taxon>eudicotyledons</taxon>
        <taxon>Gunneridae</taxon>
        <taxon>Pentapetalae</taxon>
        <taxon>asterids</taxon>
        <taxon>lamiids</taxon>
        <taxon>Solanales</taxon>
        <taxon>Solanaceae</taxon>
        <taxon>Solanoideae</taxon>
        <taxon>Solaneae</taxon>
        <taxon>Solanum</taxon>
    </lineage>
</organism>